<name>A0A0H2R1S9_9AGAM</name>
<dbReference type="Proteomes" id="UP000053477">
    <property type="component" value="Unassembled WGS sequence"/>
</dbReference>
<dbReference type="AlphaFoldDB" id="A0A0H2R1S9"/>
<evidence type="ECO:0000256" key="1">
    <source>
        <dbReference type="SAM" id="MobiDB-lite"/>
    </source>
</evidence>
<reference evidence="2 3" key="1">
    <citation type="submission" date="2015-04" db="EMBL/GenBank/DDBJ databases">
        <title>Complete genome sequence of Schizopora paradoxa KUC8140, a cosmopolitan wood degrader in East Asia.</title>
        <authorList>
            <consortium name="DOE Joint Genome Institute"/>
            <person name="Min B."/>
            <person name="Park H."/>
            <person name="Jang Y."/>
            <person name="Kim J.-J."/>
            <person name="Kim K.H."/>
            <person name="Pangilinan J."/>
            <person name="Lipzen A."/>
            <person name="Riley R."/>
            <person name="Grigoriev I.V."/>
            <person name="Spatafora J.W."/>
            <person name="Choi I.-G."/>
        </authorList>
    </citation>
    <scope>NUCLEOTIDE SEQUENCE [LARGE SCALE GENOMIC DNA]</scope>
    <source>
        <strain evidence="2 3">KUC8140</strain>
    </source>
</reference>
<proteinExistence type="predicted"/>
<feature type="compositionally biased region" description="Polar residues" evidence="1">
    <location>
        <begin position="41"/>
        <end position="71"/>
    </location>
</feature>
<gene>
    <name evidence="2" type="ORF">SCHPADRAFT_910850</name>
</gene>
<evidence type="ECO:0000313" key="3">
    <source>
        <dbReference type="Proteomes" id="UP000053477"/>
    </source>
</evidence>
<dbReference type="EMBL" id="KQ086275">
    <property type="protein sequence ID" value="KLO05705.1"/>
    <property type="molecule type" value="Genomic_DNA"/>
</dbReference>
<accession>A0A0H2R1S9</accession>
<organism evidence="2 3">
    <name type="scientific">Schizopora paradoxa</name>
    <dbReference type="NCBI Taxonomy" id="27342"/>
    <lineage>
        <taxon>Eukaryota</taxon>
        <taxon>Fungi</taxon>
        <taxon>Dikarya</taxon>
        <taxon>Basidiomycota</taxon>
        <taxon>Agaricomycotina</taxon>
        <taxon>Agaricomycetes</taxon>
        <taxon>Hymenochaetales</taxon>
        <taxon>Schizoporaceae</taxon>
        <taxon>Schizopora</taxon>
    </lineage>
</organism>
<dbReference type="InParanoid" id="A0A0H2R1S9"/>
<sequence length="330" mass="36865">MAATGGINFGLPPPPGARKEQFYDGYADFRQAPQAFEPRNQFYNSNNGVSGGVQQEQRLQRKVTFSASTDGNAEGGHRQQHQFDDTPSFPHSSYSPNRILGLGAHSAAGSPVFYYGRHYSPGGPGLSSTSSPYYSLYSYTSSPYYSPYGTSRYSRPTTTSTATASNLAGPGRNLGRLYTYLGRRLEALMSFLAVSLGFGPDATALRLELAIKRESEDIVRRRPIPPRVQERRRRKLHKECVRLLEYTDAREFTTQFNALTRLLHIASIPQVPDRDVARDALASVQAQMWMQTLRRAIQRRRASYPPGEFQQLWKLVGDLTAVLSSSVRAR</sequence>
<feature type="compositionally biased region" description="Basic and acidic residues" evidence="1">
    <location>
        <begin position="75"/>
        <end position="84"/>
    </location>
</feature>
<protein>
    <submittedName>
        <fullName evidence="2">Uncharacterized protein</fullName>
    </submittedName>
</protein>
<evidence type="ECO:0000313" key="2">
    <source>
        <dbReference type="EMBL" id="KLO05705.1"/>
    </source>
</evidence>
<keyword evidence="3" id="KW-1185">Reference proteome</keyword>
<feature type="region of interest" description="Disordered" evidence="1">
    <location>
        <begin position="34"/>
        <end position="90"/>
    </location>
</feature>
<feature type="region of interest" description="Disordered" evidence="1">
    <location>
        <begin position="1"/>
        <end position="21"/>
    </location>
</feature>